<feature type="domain" description="ABC transmembrane type-1" evidence="9">
    <location>
        <begin position="91"/>
        <end position="280"/>
    </location>
</feature>
<evidence type="ECO:0000256" key="4">
    <source>
        <dbReference type="ARBA" id="ARBA00022475"/>
    </source>
</evidence>
<comment type="subcellular location">
    <subcellularLocation>
        <location evidence="1 8">Cell membrane</location>
        <topology evidence="1 8">Multi-pass membrane protein</topology>
    </subcellularLocation>
</comment>
<keyword evidence="4" id="KW-1003">Cell membrane</keyword>
<dbReference type="Gene3D" id="1.10.3720.10">
    <property type="entry name" value="MetI-like"/>
    <property type="match status" value="1"/>
</dbReference>
<dbReference type="SUPFAM" id="SSF161098">
    <property type="entry name" value="MetI-like"/>
    <property type="match status" value="1"/>
</dbReference>
<evidence type="ECO:0000256" key="7">
    <source>
        <dbReference type="ARBA" id="ARBA00023136"/>
    </source>
</evidence>
<feature type="transmembrane region" description="Helical" evidence="8">
    <location>
        <begin position="12"/>
        <end position="35"/>
    </location>
</feature>
<reference evidence="10" key="1">
    <citation type="submission" date="2021-01" db="EMBL/GenBank/DDBJ databases">
        <title>Description of Breznakiella homolactica.</title>
        <authorList>
            <person name="Song Y."/>
            <person name="Brune A."/>
        </authorList>
    </citation>
    <scope>NUCLEOTIDE SEQUENCE</scope>
    <source>
        <strain evidence="10">RmG30</strain>
    </source>
</reference>
<organism evidence="10 11">
    <name type="scientific">Breznakiella homolactica</name>
    <dbReference type="NCBI Taxonomy" id="2798577"/>
    <lineage>
        <taxon>Bacteria</taxon>
        <taxon>Pseudomonadati</taxon>
        <taxon>Spirochaetota</taxon>
        <taxon>Spirochaetia</taxon>
        <taxon>Spirochaetales</taxon>
        <taxon>Breznakiellaceae</taxon>
        <taxon>Breznakiella</taxon>
    </lineage>
</organism>
<dbReference type="InterPro" id="IPR000515">
    <property type="entry name" value="MetI-like"/>
</dbReference>
<dbReference type="GO" id="GO:0005886">
    <property type="term" value="C:plasma membrane"/>
    <property type="evidence" value="ECO:0007669"/>
    <property type="project" value="UniProtKB-SubCell"/>
</dbReference>
<keyword evidence="3 8" id="KW-0813">Transport</keyword>
<dbReference type="InterPro" id="IPR035906">
    <property type="entry name" value="MetI-like_sf"/>
</dbReference>
<sequence length="295" mass="33431">MIIVHKSKPRMVFDNLMYILLFFLIAAIFIFPMAYVVGNSFRDTQAIWSNAYPFSLKSFFTLKDFTMEGYLYSLGLTDKAQFQGVNIGRNLFISLMSSICVVASSLVFSTSAAYFFARLPFPGKKFLLVLVVATMMIPQQVVTVPLYFVANALGLINTFWALVVPWYSSPFVVFLLMQFLSDIPYELDEAAIVDGANRWQILWKLILPNCIPGLLTVCLMEFQFIWNEYFWPLIAISKTKLQPIQVAIASQFTDRAQNWGAVFASMVLASLPIILLFLFAQKYFYVSVASSGIKG</sequence>
<comment type="similarity">
    <text evidence="8">Belongs to the binding-protein-dependent transport system permease family.</text>
</comment>
<evidence type="ECO:0000259" key="9">
    <source>
        <dbReference type="PROSITE" id="PS50928"/>
    </source>
</evidence>
<gene>
    <name evidence="10" type="ORF">JFL75_09665</name>
</gene>
<evidence type="ECO:0000256" key="1">
    <source>
        <dbReference type="ARBA" id="ARBA00004651"/>
    </source>
</evidence>
<evidence type="ECO:0000313" key="10">
    <source>
        <dbReference type="EMBL" id="QQO11156.1"/>
    </source>
</evidence>
<feature type="transmembrane region" description="Helical" evidence="8">
    <location>
        <begin position="259"/>
        <end position="280"/>
    </location>
</feature>
<dbReference type="Proteomes" id="UP000595917">
    <property type="component" value="Chromosome"/>
</dbReference>
<dbReference type="AlphaFoldDB" id="A0A7T7XRH1"/>
<dbReference type="KEGG" id="bhc:JFL75_09665"/>
<dbReference type="CDD" id="cd06261">
    <property type="entry name" value="TM_PBP2"/>
    <property type="match status" value="1"/>
</dbReference>
<dbReference type="PANTHER" id="PTHR43744:SF8">
    <property type="entry name" value="SN-GLYCEROL-3-PHOSPHATE TRANSPORT SYSTEM PERMEASE PROTEIN UGPE"/>
    <property type="match status" value="1"/>
</dbReference>
<name>A0A7T7XRH1_9SPIR</name>
<feature type="transmembrane region" description="Helical" evidence="8">
    <location>
        <begin position="201"/>
        <end position="226"/>
    </location>
</feature>
<evidence type="ECO:0000256" key="5">
    <source>
        <dbReference type="ARBA" id="ARBA00022692"/>
    </source>
</evidence>
<dbReference type="Pfam" id="PF00528">
    <property type="entry name" value="BPD_transp_1"/>
    <property type="match status" value="1"/>
</dbReference>
<keyword evidence="11" id="KW-1185">Reference proteome</keyword>
<dbReference type="EMBL" id="CP067089">
    <property type="protein sequence ID" value="QQO11156.1"/>
    <property type="molecule type" value="Genomic_DNA"/>
</dbReference>
<feature type="transmembrane region" description="Helical" evidence="8">
    <location>
        <begin position="126"/>
        <end position="147"/>
    </location>
</feature>
<keyword evidence="7 8" id="KW-0472">Membrane</keyword>
<evidence type="ECO:0000313" key="11">
    <source>
        <dbReference type="Proteomes" id="UP000595917"/>
    </source>
</evidence>
<evidence type="ECO:0000256" key="2">
    <source>
        <dbReference type="ARBA" id="ARBA00020515"/>
    </source>
</evidence>
<evidence type="ECO:0000256" key="6">
    <source>
        <dbReference type="ARBA" id="ARBA00022989"/>
    </source>
</evidence>
<dbReference type="RefSeq" id="WP_215628465.1">
    <property type="nucleotide sequence ID" value="NZ_CP067089.2"/>
</dbReference>
<accession>A0A7T7XRH1</accession>
<dbReference type="PROSITE" id="PS50928">
    <property type="entry name" value="ABC_TM1"/>
    <property type="match status" value="1"/>
</dbReference>
<feature type="transmembrane region" description="Helical" evidence="8">
    <location>
        <begin position="91"/>
        <end position="117"/>
    </location>
</feature>
<keyword evidence="5 8" id="KW-0812">Transmembrane</keyword>
<proteinExistence type="inferred from homology"/>
<feature type="transmembrane region" description="Helical" evidence="8">
    <location>
        <begin position="159"/>
        <end position="180"/>
    </location>
</feature>
<protein>
    <recommendedName>
        <fullName evidence="2">sn-glycerol-3-phosphate transport system permease protein UgpE</fullName>
    </recommendedName>
</protein>
<dbReference type="PANTHER" id="PTHR43744">
    <property type="entry name" value="ABC TRANSPORTER PERMEASE PROTEIN MG189-RELATED-RELATED"/>
    <property type="match status" value="1"/>
</dbReference>
<dbReference type="GO" id="GO:0055085">
    <property type="term" value="P:transmembrane transport"/>
    <property type="evidence" value="ECO:0007669"/>
    <property type="project" value="InterPro"/>
</dbReference>
<keyword evidence="6 8" id="KW-1133">Transmembrane helix</keyword>
<evidence type="ECO:0000256" key="3">
    <source>
        <dbReference type="ARBA" id="ARBA00022448"/>
    </source>
</evidence>
<evidence type="ECO:0000256" key="8">
    <source>
        <dbReference type="RuleBase" id="RU363032"/>
    </source>
</evidence>